<comment type="pathway">
    <text evidence="4 7">Amino-acid biosynthesis; L-proline biosynthesis; L-proline from L-glutamate 5-semialdehyde: step 1/1.</text>
</comment>
<comment type="function">
    <text evidence="4">Catalyzes the reduction of 1-pyrroline-5-carboxylate (PCA) to L-proline.</text>
</comment>
<keyword evidence="2 4" id="KW-0521">NADP</keyword>
<dbReference type="GO" id="GO:0004735">
    <property type="term" value="F:pyrroline-5-carboxylate reductase activity"/>
    <property type="evidence" value="ECO:0007669"/>
    <property type="project" value="UniProtKB-UniRule"/>
</dbReference>
<dbReference type="UniPathway" id="UPA00098">
    <property type="reaction ID" value="UER00361"/>
</dbReference>
<name>A0A0W1AN52_9GAMM</name>
<comment type="caution">
    <text evidence="10">The sequence shown here is derived from an EMBL/GenBank/DDBJ whole genome shotgun (WGS) entry which is preliminary data.</text>
</comment>
<dbReference type="Pfam" id="PF03807">
    <property type="entry name" value="F420_oxidored"/>
    <property type="match status" value="1"/>
</dbReference>
<comment type="similarity">
    <text evidence="1 4 7">Belongs to the pyrroline-5-carboxylate reductase family.</text>
</comment>
<dbReference type="PROSITE" id="PS00521">
    <property type="entry name" value="P5CR"/>
    <property type="match status" value="1"/>
</dbReference>
<dbReference type="SUPFAM" id="SSF48179">
    <property type="entry name" value="6-phosphogluconate dehydrogenase C-terminal domain-like"/>
    <property type="match status" value="1"/>
</dbReference>
<dbReference type="NCBIfam" id="TIGR00112">
    <property type="entry name" value="proC"/>
    <property type="match status" value="1"/>
</dbReference>
<dbReference type="HAMAP" id="MF_01925">
    <property type="entry name" value="P5C_reductase"/>
    <property type="match status" value="1"/>
</dbReference>
<dbReference type="Gene3D" id="3.40.50.720">
    <property type="entry name" value="NAD(P)-binding Rossmann-like Domain"/>
    <property type="match status" value="1"/>
</dbReference>
<feature type="domain" description="Pyrroline-5-carboxylate reductase dimerisation" evidence="9">
    <location>
        <begin position="155"/>
        <end position="258"/>
    </location>
</feature>
<sequence>MKIGFIGYGNMAKAMARSMKKLHKYTLMASAPSLVSGINKDNIQTFNDNAQLAKFADVIILAVKPAHMKTVVQEITPFLKQNALIISIAAGISLHWLANHFNKEQAIIRCMPNTPASIGMAATPMIANNAVQQAQKQVAEELLSTIGITTWASTEDEIDTFTAFSGSGPAYVFLFLESLVHAAVELGLSPQIAKAFALQTCLGSTQLALQSSLELNQLRNKVTSPGGTTAAALAHLENHLTELIMNAMRAAKQRAHELGESS</sequence>
<evidence type="ECO:0000256" key="7">
    <source>
        <dbReference type="RuleBase" id="RU003903"/>
    </source>
</evidence>
<dbReference type="InterPro" id="IPR000304">
    <property type="entry name" value="Pyrroline-COOH_reductase"/>
</dbReference>
<keyword evidence="4 7" id="KW-0641">Proline biosynthesis</keyword>
<proteinExistence type="inferred from homology"/>
<reference evidence="10 11" key="1">
    <citation type="submission" date="2015-11" db="EMBL/GenBank/DDBJ databases">
        <title>Genomic analysis of 38 Legionella species identifies large and diverse effector repertoires.</title>
        <authorList>
            <person name="Burstein D."/>
            <person name="Amaro F."/>
            <person name="Zusman T."/>
            <person name="Lifshitz Z."/>
            <person name="Cohen O."/>
            <person name="Gilbert J.A."/>
            <person name="Pupko T."/>
            <person name="Shuman H.A."/>
            <person name="Segal G."/>
        </authorList>
    </citation>
    <scope>NUCLEOTIDE SEQUENCE [LARGE SCALE GENOMIC DNA]</scope>
    <source>
        <strain evidence="10 11">ATCC 51914</strain>
    </source>
</reference>
<evidence type="ECO:0000256" key="3">
    <source>
        <dbReference type="ARBA" id="ARBA00023002"/>
    </source>
</evidence>
<dbReference type="InterPro" id="IPR028939">
    <property type="entry name" value="P5C_Rdtase_cat_N"/>
</dbReference>
<dbReference type="GO" id="GO:0005737">
    <property type="term" value="C:cytoplasm"/>
    <property type="evidence" value="ECO:0007669"/>
    <property type="project" value="UniProtKB-SubCell"/>
</dbReference>
<comment type="subcellular location">
    <subcellularLocation>
        <location evidence="4">Cytoplasm</location>
    </subcellularLocation>
</comment>
<dbReference type="InterPro" id="IPR008927">
    <property type="entry name" value="6-PGluconate_DH-like_C_sf"/>
</dbReference>
<keyword evidence="4 7" id="KW-0028">Amino-acid biosynthesis</keyword>
<dbReference type="Pfam" id="PF14748">
    <property type="entry name" value="P5CR_dimer"/>
    <property type="match status" value="1"/>
</dbReference>
<dbReference type="PANTHER" id="PTHR11645">
    <property type="entry name" value="PYRROLINE-5-CARBOXYLATE REDUCTASE"/>
    <property type="match status" value="1"/>
</dbReference>
<dbReference type="InterPro" id="IPR036291">
    <property type="entry name" value="NAD(P)-bd_dom_sf"/>
</dbReference>
<keyword evidence="11" id="KW-1185">Reference proteome</keyword>
<feature type="binding site" evidence="6">
    <location>
        <position position="49"/>
    </location>
    <ligand>
        <name>NADPH</name>
        <dbReference type="ChEBI" id="CHEBI:57783"/>
    </ligand>
</feature>
<evidence type="ECO:0000259" key="8">
    <source>
        <dbReference type="Pfam" id="PF03807"/>
    </source>
</evidence>
<feature type="binding site" evidence="6">
    <location>
        <begin position="6"/>
        <end position="11"/>
    </location>
    <ligand>
        <name>NADP(+)</name>
        <dbReference type="ChEBI" id="CHEBI:58349"/>
    </ligand>
</feature>
<comment type="catalytic activity">
    <reaction evidence="4">
        <text>L-proline + NAD(+) = (S)-1-pyrroline-5-carboxylate + NADH + 2 H(+)</text>
        <dbReference type="Rhea" id="RHEA:14105"/>
        <dbReference type="ChEBI" id="CHEBI:15378"/>
        <dbReference type="ChEBI" id="CHEBI:17388"/>
        <dbReference type="ChEBI" id="CHEBI:57540"/>
        <dbReference type="ChEBI" id="CHEBI:57945"/>
        <dbReference type="ChEBI" id="CHEBI:60039"/>
        <dbReference type="EC" id="1.5.1.2"/>
    </reaction>
</comment>
<dbReference type="SUPFAM" id="SSF51735">
    <property type="entry name" value="NAD(P)-binding Rossmann-fold domains"/>
    <property type="match status" value="1"/>
</dbReference>
<evidence type="ECO:0000259" key="9">
    <source>
        <dbReference type="Pfam" id="PF14748"/>
    </source>
</evidence>
<dbReference type="InterPro" id="IPR029036">
    <property type="entry name" value="P5CR_dimer"/>
</dbReference>
<dbReference type="STRING" id="66969.Lwal_0540"/>
<dbReference type="FunFam" id="1.10.3730.10:FF:000001">
    <property type="entry name" value="Pyrroline-5-carboxylate reductase"/>
    <property type="match status" value="1"/>
</dbReference>
<evidence type="ECO:0000256" key="5">
    <source>
        <dbReference type="NCBIfam" id="TIGR00112"/>
    </source>
</evidence>
<dbReference type="GO" id="GO:0055129">
    <property type="term" value="P:L-proline biosynthetic process"/>
    <property type="evidence" value="ECO:0007669"/>
    <property type="project" value="UniProtKB-UniRule"/>
</dbReference>
<evidence type="ECO:0000256" key="2">
    <source>
        <dbReference type="ARBA" id="ARBA00022857"/>
    </source>
</evidence>
<dbReference type="AlphaFoldDB" id="A0A0W1AN52"/>
<dbReference type="InterPro" id="IPR053790">
    <property type="entry name" value="P5CR-like_CS"/>
</dbReference>
<dbReference type="RefSeq" id="WP_058479379.1">
    <property type="nucleotide sequence ID" value="NZ_CAAAIQ010000018.1"/>
</dbReference>
<evidence type="ECO:0000313" key="11">
    <source>
        <dbReference type="Proteomes" id="UP000054729"/>
    </source>
</evidence>
<feature type="domain" description="Pyrroline-5-carboxylate reductase catalytic N-terminal" evidence="8">
    <location>
        <begin position="2"/>
        <end position="91"/>
    </location>
</feature>
<keyword evidence="4" id="KW-0963">Cytoplasm</keyword>
<evidence type="ECO:0000256" key="6">
    <source>
        <dbReference type="PIRSR" id="PIRSR000193-1"/>
    </source>
</evidence>
<dbReference type="EC" id="1.5.1.2" evidence="4 5"/>
<evidence type="ECO:0000256" key="1">
    <source>
        <dbReference type="ARBA" id="ARBA00005525"/>
    </source>
</evidence>
<evidence type="ECO:0000256" key="4">
    <source>
        <dbReference type="HAMAP-Rule" id="MF_01925"/>
    </source>
</evidence>
<dbReference type="OrthoDB" id="9805754at2"/>
<dbReference type="PANTHER" id="PTHR11645:SF0">
    <property type="entry name" value="PYRROLINE-5-CARBOXYLATE REDUCTASE 3"/>
    <property type="match status" value="1"/>
</dbReference>
<dbReference type="EMBL" id="LNZB01000009">
    <property type="protein sequence ID" value="KTD82611.1"/>
    <property type="molecule type" value="Genomic_DNA"/>
</dbReference>
<evidence type="ECO:0000313" key="10">
    <source>
        <dbReference type="EMBL" id="KTD82611.1"/>
    </source>
</evidence>
<dbReference type="Proteomes" id="UP000054729">
    <property type="component" value="Unassembled WGS sequence"/>
</dbReference>
<dbReference type="PATRIC" id="fig|66969.6.peg.579"/>
<protein>
    <recommendedName>
        <fullName evidence="4 5">Pyrroline-5-carboxylate reductase</fullName>
        <shortName evidence="4">P5C reductase</shortName>
        <shortName evidence="4">P5CR</shortName>
        <ecNumber evidence="4 5">1.5.1.2</ecNumber>
    </recommendedName>
    <alternativeName>
        <fullName evidence="4">PCA reductase</fullName>
    </alternativeName>
</protein>
<comment type="catalytic activity">
    <reaction evidence="4 7">
        <text>L-proline + NADP(+) = (S)-1-pyrroline-5-carboxylate + NADPH + 2 H(+)</text>
        <dbReference type="Rhea" id="RHEA:14109"/>
        <dbReference type="ChEBI" id="CHEBI:15378"/>
        <dbReference type="ChEBI" id="CHEBI:17388"/>
        <dbReference type="ChEBI" id="CHEBI:57783"/>
        <dbReference type="ChEBI" id="CHEBI:58349"/>
        <dbReference type="ChEBI" id="CHEBI:60039"/>
        <dbReference type="EC" id="1.5.1.2"/>
    </reaction>
</comment>
<keyword evidence="3 4" id="KW-0560">Oxidoreductase</keyword>
<organism evidence="10 11">
    <name type="scientific">Legionella waltersii</name>
    <dbReference type="NCBI Taxonomy" id="66969"/>
    <lineage>
        <taxon>Bacteria</taxon>
        <taxon>Pseudomonadati</taxon>
        <taxon>Pseudomonadota</taxon>
        <taxon>Gammaproteobacteria</taxon>
        <taxon>Legionellales</taxon>
        <taxon>Legionellaceae</taxon>
        <taxon>Legionella</taxon>
    </lineage>
</organism>
<accession>A0A0W1AN52</accession>
<dbReference type="PIRSF" id="PIRSF000193">
    <property type="entry name" value="Pyrrol-5-carb_rd"/>
    <property type="match status" value="1"/>
</dbReference>
<dbReference type="Gene3D" id="1.10.3730.10">
    <property type="entry name" value="ProC C-terminal domain-like"/>
    <property type="match status" value="1"/>
</dbReference>
<feature type="binding site" evidence="6">
    <location>
        <begin position="62"/>
        <end position="65"/>
    </location>
    <ligand>
        <name>NADP(+)</name>
        <dbReference type="ChEBI" id="CHEBI:58349"/>
    </ligand>
</feature>
<gene>
    <name evidence="4 10" type="primary">proC</name>
    <name evidence="10" type="ORF">Lwal_0540</name>
</gene>